<dbReference type="Gene3D" id="3.20.20.150">
    <property type="entry name" value="Divalent-metal-dependent TIM barrel enzymes"/>
    <property type="match status" value="1"/>
</dbReference>
<dbReference type="SUPFAM" id="SSF51658">
    <property type="entry name" value="Xylose isomerase-like"/>
    <property type="match status" value="1"/>
</dbReference>
<dbReference type="EMBL" id="PTJA01000010">
    <property type="protein sequence ID" value="PPK79332.1"/>
    <property type="molecule type" value="Genomic_DNA"/>
</dbReference>
<keyword evidence="3" id="KW-1185">Reference proteome</keyword>
<feature type="domain" description="Xylose isomerase-like TIM barrel" evidence="1">
    <location>
        <begin position="24"/>
        <end position="246"/>
    </location>
</feature>
<dbReference type="InterPro" id="IPR036237">
    <property type="entry name" value="Xyl_isomerase-like_sf"/>
</dbReference>
<sequence>MKKQVTISGFADEICEDFEEQLKTVAGLGMQYISLRTANRKSIAEFTVEEVREQLLPKLNQFDVKVSSLGSPIGKVSVDDEEGYEKQLRQLNTLCEICKVLNCKYIRVFSCYIPAGKDPDYYRDKVIDRMRGFLKIAKSYGIILIHENEKDIYGDTGIRCKNLMEALSDPCFLSAFDFANYVQCKEDPVACWDLLKDYVAYIHIKDAVAADKENVVCGTGEGRIREILERAILNEGYEGFLTLEPHLVVFDALSDLELADAKKIIKEDKAKNGAEGYAMQYHALCEILKSII</sequence>
<comment type="caution">
    <text evidence="2">The sequence shown here is derived from an EMBL/GenBank/DDBJ whole genome shotgun (WGS) entry which is preliminary data.</text>
</comment>
<dbReference type="PANTHER" id="PTHR12110:SF41">
    <property type="entry name" value="INOSOSE DEHYDRATASE"/>
    <property type="match status" value="1"/>
</dbReference>
<gene>
    <name evidence="2" type="ORF">BXY41_11051</name>
</gene>
<dbReference type="AlphaFoldDB" id="A0A2S6HPG2"/>
<dbReference type="Proteomes" id="UP000237749">
    <property type="component" value="Unassembled WGS sequence"/>
</dbReference>
<dbReference type="InterPro" id="IPR050312">
    <property type="entry name" value="IolE/XylAMocC-like"/>
</dbReference>
<dbReference type="InterPro" id="IPR013022">
    <property type="entry name" value="Xyl_isomerase-like_TIM-brl"/>
</dbReference>
<organism evidence="2 3">
    <name type="scientific">Lacrimispora xylanisolvens</name>
    <dbReference type="NCBI Taxonomy" id="384636"/>
    <lineage>
        <taxon>Bacteria</taxon>
        <taxon>Bacillati</taxon>
        <taxon>Bacillota</taxon>
        <taxon>Clostridia</taxon>
        <taxon>Lachnospirales</taxon>
        <taxon>Lachnospiraceae</taxon>
        <taxon>Lacrimispora</taxon>
    </lineage>
</organism>
<dbReference type="GO" id="GO:0016853">
    <property type="term" value="F:isomerase activity"/>
    <property type="evidence" value="ECO:0007669"/>
    <property type="project" value="UniProtKB-KW"/>
</dbReference>
<reference evidence="2 3" key="1">
    <citation type="submission" date="2018-02" db="EMBL/GenBank/DDBJ databases">
        <title>Genomic Encyclopedia of Archaeal and Bacterial Type Strains, Phase II (KMG-II): from individual species to whole genera.</title>
        <authorList>
            <person name="Goeker M."/>
        </authorList>
    </citation>
    <scope>NUCLEOTIDE SEQUENCE [LARGE SCALE GENOMIC DNA]</scope>
    <source>
        <strain evidence="2 3">DSM 3808</strain>
    </source>
</reference>
<proteinExistence type="predicted"/>
<dbReference type="RefSeq" id="WP_104438207.1">
    <property type="nucleotide sequence ID" value="NZ_PTJA01000010.1"/>
</dbReference>
<evidence type="ECO:0000313" key="3">
    <source>
        <dbReference type="Proteomes" id="UP000237749"/>
    </source>
</evidence>
<dbReference type="Pfam" id="PF01261">
    <property type="entry name" value="AP_endonuc_2"/>
    <property type="match status" value="1"/>
</dbReference>
<accession>A0A2S6HPG2</accession>
<dbReference type="PANTHER" id="PTHR12110">
    <property type="entry name" value="HYDROXYPYRUVATE ISOMERASE"/>
    <property type="match status" value="1"/>
</dbReference>
<evidence type="ECO:0000313" key="2">
    <source>
        <dbReference type="EMBL" id="PPK79332.1"/>
    </source>
</evidence>
<evidence type="ECO:0000259" key="1">
    <source>
        <dbReference type="Pfam" id="PF01261"/>
    </source>
</evidence>
<name>A0A2S6HPG2_9FIRM</name>
<protein>
    <submittedName>
        <fullName evidence="2">Sugar phosphate isomerase/epimerase</fullName>
    </submittedName>
</protein>
<keyword evidence="2" id="KW-0413">Isomerase</keyword>
<dbReference type="OrthoDB" id="3185623at2"/>